<dbReference type="EMBL" id="QKWJ01000037">
    <property type="protein sequence ID" value="RDK07642.1"/>
    <property type="molecule type" value="Genomic_DNA"/>
</dbReference>
<gene>
    <name evidence="2" type="ORF">DN412_24690</name>
</gene>
<accession>A0A370NPU4</accession>
<protein>
    <submittedName>
        <fullName evidence="2">Uncharacterized protein</fullName>
    </submittedName>
</protein>
<proteinExistence type="predicted"/>
<evidence type="ECO:0000256" key="1">
    <source>
        <dbReference type="SAM" id="SignalP"/>
    </source>
</evidence>
<evidence type="ECO:0000313" key="2">
    <source>
        <dbReference type="EMBL" id="RDK07642.1"/>
    </source>
</evidence>
<feature type="signal peptide" evidence="1">
    <location>
        <begin position="1"/>
        <end position="19"/>
    </location>
</feature>
<dbReference type="AlphaFoldDB" id="A0A370NPU4"/>
<name>A0A370NPU4_9BURK</name>
<sequence length="155" mass="16733">MKNWIAAGLTLFVMSNALAVDPCPELYAQPYQPYSLVTTSCRNSWGNNAGPGDIEIQVQYLQVLETRKLVKGQEEMIKAIAALAEATKKLAAASDGLLNTNTAWRQNVVDTTVAEINKIPVAMSQNVELVNALSAILTAKLAADPAFRDQVKASK</sequence>
<organism evidence="2 3">
    <name type="scientific">Cupriavidus lacunae</name>
    <dbReference type="NCBI Taxonomy" id="2666307"/>
    <lineage>
        <taxon>Bacteria</taxon>
        <taxon>Pseudomonadati</taxon>
        <taxon>Pseudomonadota</taxon>
        <taxon>Betaproteobacteria</taxon>
        <taxon>Burkholderiales</taxon>
        <taxon>Burkholderiaceae</taxon>
        <taxon>Cupriavidus</taxon>
    </lineage>
</organism>
<dbReference type="RefSeq" id="WP_133303078.1">
    <property type="nucleotide sequence ID" value="NZ_QKWJ01000037.1"/>
</dbReference>
<reference evidence="3" key="1">
    <citation type="submission" date="2018-06" db="EMBL/GenBank/DDBJ databases">
        <authorList>
            <person name="Feng T."/>
            <person name="Jeon C.O."/>
        </authorList>
    </citation>
    <scope>NUCLEOTIDE SEQUENCE [LARGE SCALE GENOMIC DNA]</scope>
    <source>
        <strain evidence="3">S23</strain>
    </source>
</reference>
<keyword evidence="3" id="KW-1185">Reference proteome</keyword>
<evidence type="ECO:0000313" key="3">
    <source>
        <dbReference type="Proteomes" id="UP000255165"/>
    </source>
</evidence>
<feature type="chain" id="PRO_5016771065" evidence="1">
    <location>
        <begin position="20"/>
        <end position="155"/>
    </location>
</feature>
<dbReference type="Proteomes" id="UP000255165">
    <property type="component" value="Unassembled WGS sequence"/>
</dbReference>
<keyword evidence="1" id="KW-0732">Signal</keyword>
<comment type="caution">
    <text evidence="2">The sequence shown here is derived from an EMBL/GenBank/DDBJ whole genome shotgun (WGS) entry which is preliminary data.</text>
</comment>